<keyword evidence="2" id="KW-1185">Reference proteome</keyword>
<dbReference type="Proteomes" id="UP001163321">
    <property type="component" value="Chromosome 8"/>
</dbReference>
<gene>
    <name evidence="1" type="ORF">PsorP6_016621</name>
</gene>
<proteinExistence type="predicted"/>
<evidence type="ECO:0000313" key="1">
    <source>
        <dbReference type="EMBL" id="KAI9908601.1"/>
    </source>
</evidence>
<reference evidence="1 2" key="1">
    <citation type="journal article" date="2022" name="bioRxiv">
        <title>The genome of the oomycete Peronosclerospora sorghi, a cosmopolitan pathogen of maize and sorghum, is inflated with dispersed pseudogenes.</title>
        <authorList>
            <person name="Fletcher K."/>
            <person name="Martin F."/>
            <person name="Isakeit T."/>
            <person name="Cavanaugh K."/>
            <person name="Magill C."/>
            <person name="Michelmore R."/>
        </authorList>
    </citation>
    <scope>NUCLEOTIDE SEQUENCE [LARGE SCALE GENOMIC DNA]</scope>
    <source>
        <strain evidence="1">P6</strain>
    </source>
</reference>
<dbReference type="EMBL" id="CM047587">
    <property type="protein sequence ID" value="KAI9908601.1"/>
    <property type="molecule type" value="Genomic_DNA"/>
</dbReference>
<organism evidence="1 2">
    <name type="scientific">Peronosclerospora sorghi</name>
    <dbReference type="NCBI Taxonomy" id="230839"/>
    <lineage>
        <taxon>Eukaryota</taxon>
        <taxon>Sar</taxon>
        <taxon>Stramenopiles</taxon>
        <taxon>Oomycota</taxon>
        <taxon>Peronosporomycetes</taxon>
        <taxon>Peronosporales</taxon>
        <taxon>Peronosporaceae</taxon>
        <taxon>Peronosclerospora</taxon>
    </lineage>
</organism>
<sequence length="79" mass="8481">MVYLWMVPTGGDAQQTEPLGIIKKSARIAEEEENSSDVKADAHVQTTPTLSFTADQLAAIASAVALSMHQQQSSTQMMS</sequence>
<comment type="caution">
    <text evidence="1">The sequence shown here is derived from an EMBL/GenBank/DDBJ whole genome shotgun (WGS) entry which is preliminary data.</text>
</comment>
<evidence type="ECO:0000313" key="2">
    <source>
        <dbReference type="Proteomes" id="UP001163321"/>
    </source>
</evidence>
<accession>A0ACC0VSZ9</accession>
<protein>
    <submittedName>
        <fullName evidence="1">Uncharacterized protein</fullName>
    </submittedName>
</protein>
<name>A0ACC0VSZ9_9STRA</name>